<dbReference type="InterPro" id="IPR011032">
    <property type="entry name" value="GroES-like_sf"/>
</dbReference>
<name>A0A2K4YIH9_9MYCO</name>
<dbReference type="AntiFam" id="ANF00019">
    <property type="entry name" value="tRNA translation"/>
</dbReference>
<dbReference type="SUPFAM" id="SSF50129">
    <property type="entry name" value="GroES-like"/>
    <property type="match status" value="1"/>
</dbReference>
<evidence type="ECO:0000259" key="3">
    <source>
        <dbReference type="SMART" id="SM00829"/>
    </source>
</evidence>
<dbReference type="Pfam" id="PF00107">
    <property type="entry name" value="ADH_zinc_N"/>
    <property type="match status" value="1"/>
</dbReference>
<dbReference type="InterPro" id="IPR020843">
    <property type="entry name" value="ER"/>
</dbReference>
<sequence length="378" mass="39464">MSRDICPQCLATSQLRWRRDLNPRTVLAVSRFQGECIRPLCHATADKGNGASTVARMRAIVAESPDHLVWQEVPDVSAGPGEVLIKVTAAGVNRADVLQAAGKYPPPPGASEIIGMEVSGVIAELGSGVTEWSVGQEVCALLAGGGYAEYVAVPAAQVLPIPDGVTLEDAAGLPEVACTVWSNLVLTAHLHEGQLLLMHGGASGIGTHAIQVARALGARVAVTAGSAAKLDTCRELGAEITVNYRDDDFVARLQECGGADVIFDIMGASYLDRNLDALATDGQLVIIGMQGGLKGELNIGKLLPKRLRVIGTTLRGRPVSGPNSKGEIVAAVTESVWPMIADGRVRPIIGARMPIQQAGDAHQKLVSGDVHGKIVLTV</sequence>
<dbReference type="Pfam" id="PF08240">
    <property type="entry name" value="ADH_N"/>
    <property type="match status" value="1"/>
</dbReference>
<proteinExistence type="predicted"/>
<dbReference type="SMART" id="SM00829">
    <property type="entry name" value="PKS_ER"/>
    <property type="match status" value="1"/>
</dbReference>
<keyword evidence="5" id="KW-1185">Reference proteome</keyword>
<dbReference type="Gene3D" id="3.90.180.10">
    <property type="entry name" value="Medium-chain alcohol dehydrogenases, catalytic domain"/>
    <property type="match status" value="1"/>
</dbReference>
<dbReference type="InterPro" id="IPR013154">
    <property type="entry name" value="ADH-like_N"/>
</dbReference>
<dbReference type="GO" id="GO:0070402">
    <property type="term" value="F:NADPH binding"/>
    <property type="evidence" value="ECO:0007669"/>
    <property type="project" value="TreeGrafter"/>
</dbReference>
<protein>
    <submittedName>
        <fullName evidence="4">NAD(P)H-quinone oxidoreductase</fullName>
    </submittedName>
</protein>
<dbReference type="Proteomes" id="UP000236318">
    <property type="component" value="Unassembled WGS sequence"/>
</dbReference>
<dbReference type="PANTHER" id="PTHR48106">
    <property type="entry name" value="QUINONE OXIDOREDUCTASE PIG3-RELATED"/>
    <property type="match status" value="1"/>
</dbReference>
<dbReference type="PANTHER" id="PTHR48106:SF8">
    <property type="entry name" value="OS02G0805600 PROTEIN"/>
    <property type="match status" value="1"/>
</dbReference>
<evidence type="ECO:0000256" key="1">
    <source>
        <dbReference type="ARBA" id="ARBA00022857"/>
    </source>
</evidence>
<feature type="domain" description="Enoyl reductase (ER)" evidence="3">
    <location>
        <begin position="63"/>
        <end position="376"/>
    </location>
</feature>
<organism evidence="4 5">
    <name type="scientific">Mycobacterium ahvazicum</name>
    <dbReference type="NCBI Taxonomy" id="1964395"/>
    <lineage>
        <taxon>Bacteria</taxon>
        <taxon>Bacillati</taxon>
        <taxon>Actinomycetota</taxon>
        <taxon>Actinomycetes</taxon>
        <taxon>Mycobacteriales</taxon>
        <taxon>Mycobacteriaceae</taxon>
        <taxon>Mycobacterium</taxon>
        <taxon>Mycobacterium simiae complex</taxon>
    </lineage>
</organism>
<gene>
    <name evidence="4" type="ORF">MAAFP003_5294</name>
</gene>
<dbReference type="AlphaFoldDB" id="A0A2K4YIH9"/>
<keyword evidence="2" id="KW-0560">Oxidoreductase</keyword>
<dbReference type="GO" id="GO:0016651">
    <property type="term" value="F:oxidoreductase activity, acting on NAD(P)H"/>
    <property type="evidence" value="ECO:0007669"/>
    <property type="project" value="TreeGrafter"/>
</dbReference>
<evidence type="ECO:0000313" key="4">
    <source>
        <dbReference type="EMBL" id="SOX56587.1"/>
    </source>
</evidence>
<dbReference type="Gene3D" id="3.40.50.720">
    <property type="entry name" value="NAD(P)-binding Rossmann-like Domain"/>
    <property type="match status" value="1"/>
</dbReference>
<evidence type="ECO:0000256" key="2">
    <source>
        <dbReference type="ARBA" id="ARBA00023002"/>
    </source>
</evidence>
<dbReference type="InterPro" id="IPR036291">
    <property type="entry name" value="NAD(P)-bd_dom_sf"/>
</dbReference>
<dbReference type="InterPro" id="IPR013149">
    <property type="entry name" value="ADH-like_C"/>
</dbReference>
<dbReference type="CDD" id="cd05276">
    <property type="entry name" value="p53_inducible_oxidoreductase"/>
    <property type="match status" value="1"/>
</dbReference>
<evidence type="ECO:0000313" key="5">
    <source>
        <dbReference type="Proteomes" id="UP000236318"/>
    </source>
</evidence>
<dbReference type="SUPFAM" id="SSF51735">
    <property type="entry name" value="NAD(P)-binding Rossmann-fold domains"/>
    <property type="match status" value="1"/>
</dbReference>
<dbReference type="EMBL" id="FXEG02000005">
    <property type="protein sequence ID" value="SOX56587.1"/>
    <property type="molecule type" value="Genomic_DNA"/>
</dbReference>
<keyword evidence="1" id="KW-0521">NADP</keyword>
<dbReference type="InterPro" id="IPR014189">
    <property type="entry name" value="Quinone_OxRdtase_PIG3"/>
</dbReference>
<dbReference type="NCBIfam" id="TIGR02824">
    <property type="entry name" value="quinone_pig3"/>
    <property type="match status" value="1"/>
</dbReference>
<comment type="caution">
    <text evidence="4">The sequence shown here is derived from an EMBL/GenBank/DDBJ whole genome shotgun (WGS) entry which is preliminary data.</text>
</comment>
<accession>A0A2K4YIH9</accession>
<reference evidence="4" key="1">
    <citation type="submission" date="2018-01" db="EMBL/GenBank/DDBJ databases">
        <authorList>
            <consortium name="Urmite Genomes"/>
        </authorList>
    </citation>
    <scope>NUCLEOTIDE SEQUENCE [LARGE SCALE GENOMIC DNA]</scope>
    <source>
        <strain evidence="4">AFP003</strain>
    </source>
</reference>